<feature type="chain" id="PRO_5047489148" evidence="2">
    <location>
        <begin position="21"/>
        <end position="292"/>
    </location>
</feature>
<evidence type="ECO:0000313" key="4">
    <source>
        <dbReference type="Proteomes" id="UP001201161"/>
    </source>
</evidence>
<protein>
    <submittedName>
        <fullName evidence="3">Uncharacterized protein</fullName>
    </submittedName>
</protein>
<feature type="region of interest" description="Disordered" evidence="1">
    <location>
        <begin position="33"/>
        <end position="64"/>
    </location>
</feature>
<evidence type="ECO:0000256" key="2">
    <source>
        <dbReference type="SAM" id="SignalP"/>
    </source>
</evidence>
<dbReference type="EMBL" id="JAKJHZ010000003">
    <property type="protein sequence ID" value="MCF6376512.1"/>
    <property type="molecule type" value="Genomic_DNA"/>
</dbReference>
<accession>A0ABS9H8C1</accession>
<evidence type="ECO:0000313" key="3">
    <source>
        <dbReference type="EMBL" id="MCF6376512.1"/>
    </source>
</evidence>
<dbReference type="Proteomes" id="UP001201161">
    <property type="component" value="Unassembled WGS sequence"/>
</dbReference>
<keyword evidence="2" id="KW-0732">Signal</keyword>
<feature type="compositionally biased region" description="Low complexity" evidence="1">
    <location>
        <begin position="41"/>
        <end position="57"/>
    </location>
</feature>
<organism evidence="3 4">
    <name type="scientific">Nocardioides potassii</name>
    <dbReference type="NCBI Taxonomy" id="2911371"/>
    <lineage>
        <taxon>Bacteria</taxon>
        <taxon>Bacillati</taxon>
        <taxon>Actinomycetota</taxon>
        <taxon>Actinomycetes</taxon>
        <taxon>Propionibacteriales</taxon>
        <taxon>Nocardioidaceae</taxon>
        <taxon>Nocardioides</taxon>
    </lineage>
</organism>
<evidence type="ECO:0000256" key="1">
    <source>
        <dbReference type="SAM" id="MobiDB-lite"/>
    </source>
</evidence>
<gene>
    <name evidence="3" type="ORF">L2K70_02750</name>
</gene>
<name>A0ABS9H8C1_9ACTN</name>
<proteinExistence type="predicted"/>
<dbReference type="RefSeq" id="WP_236398640.1">
    <property type="nucleotide sequence ID" value="NZ_JAKJHZ010000003.1"/>
</dbReference>
<comment type="caution">
    <text evidence="3">The sequence shown here is derived from an EMBL/GenBank/DDBJ whole genome shotgun (WGS) entry which is preliminary data.</text>
</comment>
<dbReference type="PROSITE" id="PS51257">
    <property type="entry name" value="PROKAR_LIPOPROTEIN"/>
    <property type="match status" value="1"/>
</dbReference>
<keyword evidence="4" id="KW-1185">Reference proteome</keyword>
<feature type="signal peptide" evidence="2">
    <location>
        <begin position="1"/>
        <end position="20"/>
    </location>
</feature>
<sequence length="292" mass="29365">MTSSRRLSPAALALSVTALALLTACGTEGDGAGAVDQAVDPAASGEPSSTGSPTGAPTPVPDGTVRTQGLVTVLDSGDGPELCLGAVAESYPPQCGGPALEGFEFGDVGAEKAAGVTWGQYNVTGTWDGTTFTVTESIPAALYDTILEPGAGGLEPACDDATVVDADKASPEDLDATLAAASALPSYATSWLSEGIISVAVTDDPDGAEAELRKTWGGRLCVTTVERTDAELNAVNQELQVALGDQLLSSGSTSPDSLDATVVFDDGSIQDWADATWGDGLVRVSSALEPAE</sequence>
<reference evidence="3 4" key="1">
    <citation type="submission" date="2022-01" db="EMBL/GenBank/DDBJ databases">
        <title>Nocardioides sp. nov., an actinomycete isolated from mining soil.</title>
        <authorList>
            <person name="Liu L."/>
        </authorList>
    </citation>
    <scope>NUCLEOTIDE SEQUENCE [LARGE SCALE GENOMIC DNA]</scope>
    <source>
        <strain evidence="3 4">KLBMP 9356</strain>
    </source>
</reference>